<gene>
    <name evidence="2" type="ORF">EP073_05825</name>
</gene>
<evidence type="ECO:0000256" key="1">
    <source>
        <dbReference type="SAM" id="Phobius"/>
    </source>
</evidence>
<accession>A0A3R6AXR6</accession>
<dbReference type="RefSeq" id="WP_128466227.1">
    <property type="nucleotide sequence ID" value="NZ_CP035108.1"/>
</dbReference>
<sequence>MTEKLILLAILAGAVYVLYYKFFKSKGCGCGDGKSCCGGSKHEQ</sequence>
<keyword evidence="3" id="KW-1185">Reference proteome</keyword>
<dbReference type="EMBL" id="CP035108">
    <property type="protein sequence ID" value="QAR32941.1"/>
    <property type="molecule type" value="Genomic_DNA"/>
</dbReference>
<dbReference type="KEGG" id="gtl:EP073_05825"/>
<keyword evidence="1" id="KW-0812">Transmembrane</keyword>
<evidence type="ECO:0000313" key="2">
    <source>
        <dbReference type="EMBL" id="QAR32941.1"/>
    </source>
</evidence>
<organism evidence="2 3">
    <name type="scientific">Geovibrio thiophilus</name>
    <dbReference type="NCBI Taxonomy" id="139438"/>
    <lineage>
        <taxon>Bacteria</taxon>
        <taxon>Pseudomonadati</taxon>
        <taxon>Deferribacterota</taxon>
        <taxon>Deferribacteres</taxon>
        <taxon>Deferribacterales</taxon>
        <taxon>Geovibrionaceae</taxon>
        <taxon>Geovibrio</taxon>
    </lineage>
</organism>
<keyword evidence="1" id="KW-0472">Membrane</keyword>
<keyword evidence="1" id="KW-1133">Transmembrane helix</keyword>
<feature type="transmembrane region" description="Helical" evidence="1">
    <location>
        <begin position="6"/>
        <end position="23"/>
    </location>
</feature>
<evidence type="ECO:0000313" key="3">
    <source>
        <dbReference type="Proteomes" id="UP000287502"/>
    </source>
</evidence>
<name>A0A3R6AXR6_9BACT</name>
<protein>
    <submittedName>
        <fullName evidence="2">FeoB-associated Cys-rich membrane protein</fullName>
    </submittedName>
</protein>
<proteinExistence type="predicted"/>
<dbReference type="Proteomes" id="UP000287502">
    <property type="component" value="Chromosome"/>
</dbReference>
<reference evidence="2 3" key="1">
    <citation type="submission" date="2019-01" db="EMBL/GenBank/DDBJ databases">
        <title>Geovibrio thiophilus DSM 11263, complete genome.</title>
        <authorList>
            <person name="Spring S."/>
            <person name="Bunk B."/>
            <person name="Sproer C."/>
        </authorList>
    </citation>
    <scope>NUCLEOTIDE SEQUENCE [LARGE SCALE GENOMIC DNA]</scope>
    <source>
        <strain evidence="2 3">DSM 11263</strain>
    </source>
</reference>
<dbReference type="AlphaFoldDB" id="A0A3R6AXR6"/>